<feature type="compositionally biased region" description="Low complexity" evidence="1">
    <location>
        <begin position="23"/>
        <end position="32"/>
    </location>
</feature>
<dbReference type="RefSeq" id="WP_002764468.1">
    <property type="nucleotide sequence ID" value="NZ_AKWM02000078.1"/>
</dbReference>
<evidence type="ECO:0000313" key="3">
    <source>
        <dbReference type="Proteomes" id="UP000001343"/>
    </source>
</evidence>
<comment type="caution">
    <text evidence="2">The sequence shown here is derived from an EMBL/GenBank/DDBJ whole genome shotgun (WGS) entry which is preliminary data.</text>
</comment>
<dbReference type="Proteomes" id="UP000001343">
    <property type="component" value="Unassembled WGS sequence"/>
</dbReference>
<gene>
    <name evidence="2" type="ORF">LEP1GSC125_1871</name>
</gene>
<dbReference type="EMBL" id="AKWM02000078">
    <property type="protein sequence ID" value="EKR98485.1"/>
    <property type="molecule type" value="Genomic_DNA"/>
</dbReference>
<accession>A0AA87SUY5</accession>
<proteinExistence type="predicted"/>
<feature type="compositionally biased region" description="Basic and acidic residues" evidence="1">
    <location>
        <begin position="44"/>
        <end position="56"/>
    </location>
</feature>
<evidence type="ECO:0000313" key="2">
    <source>
        <dbReference type="EMBL" id="EKR98485.1"/>
    </source>
</evidence>
<organism evidence="2 3">
    <name type="scientific">Leptospira mayottensis 200901122</name>
    <dbReference type="NCBI Taxonomy" id="1193010"/>
    <lineage>
        <taxon>Bacteria</taxon>
        <taxon>Pseudomonadati</taxon>
        <taxon>Spirochaetota</taxon>
        <taxon>Spirochaetia</taxon>
        <taxon>Leptospirales</taxon>
        <taxon>Leptospiraceae</taxon>
        <taxon>Leptospira</taxon>
    </lineage>
</organism>
<feature type="compositionally biased region" description="Basic residues" evidence="1">
    <location>
        <begin position="1"/>
        <end position="22"/>
    </location>
</feature>
<name>A0AA87SUY5_9LEPT</name>
<reference evidence="2 3" key="1">
    <citation type="journal article" date="2014" name="Int. J. Syst. Evol. Microbiol.">
        <title>Leptospira mayottensis sp. nov., a pathogenic species of the genus Leptospira isolated from humans.</title>
        <authorList>
            <person name="Bourhy P."/>
            <person name="Collet L."/>
            <person name="Brisse S."/>
            <person name="Picardeau M."/>
        </authorList>
    </citation>
    <scope>NUCLEOTIDE SEQUENCE [LARGE SCALE GENOMIC DNA]</scope>
    <source>
        <strain evidence="2 3">200901122</strain>
    </source>
</reference>
<protein>
    <submittedName>
        <fullName evidence="2">Uncharacterized protein</fullName>
    </submittedName>
</protein>
<evidence type="ECO:0000256" key="1">
    <source>
        <dbReference type="SAM" id="MobiDB-lite"/>
    </source>
</evidence>
<sequence length="56" mass="6072">MPVKKKTAKKKAVRKTAKKKTGKVPPVTAVPTSSKGFAVDMNSETDKEVNRGKENT</sequence>
<dbReference type="AlphaFoldDB" id="A0AA87SUY5"/>
<feature type="region of interest" description="Disordered" evidence="1">
    <location>
        <begin position="1"/>
        <end position="56"/>
    </location>
</feature>